<dbReference type="InterPro" id="IPR036188">
    <property type="entry name" value="FAD/NAD-bd_sf"/>
</dbReference>
<evidence type="ECO:0000256" key="3">
    <source>
        <dbReference type="ARBA" id="ARBA00022827"/>
    </source>
</evidence>
<evidence type="ECO:0000256" key="2">
    <source>
        <dbReference type="ARBA" id="ARBA00022630"/>
    </source>
</evidence>
<keyword evidence="4 6" id="KW-0560">Oxidoreductase</keyword>
<dbReference type="InterPro" id="IPR006076">
    <property type="entry name" value="FAD-dep_OxRdtase"/>
</dbReference>
<dbReference type="SUPFAM" id="SSF51905">
    <property type="entry name" value="FAD/NAD(P)-binding domain"/>
    <property type="match status" value="1"/>
</dbReference>
<dbReference type="SUPFAM" id="SSF54373">
    <property type="entry name" value="FAD-linked reductases, C-terminal domain"/>
    <property type="match status" value="1"/>
</dbReference>
<protein>
    <submittedName>
        <fullName evidence="6">N-methyl-L-tryptophan oxidase</fullName>
        <ecNumber evidence="6">1.5.3.2</ecNumber>
    </submittedName>
</protein>
<dbReference type="NCBIfam" id="NF008425">
    <property type="entry name" value="PRK11259.1"/>
    <property type="match status" value="1"/>
</dbReference>
<sequence length="383" mass="42451">MKHYDVIIVGAGSIGMAAGYFLSKEGKRVLLLDAHDPPHTMGSHGGDTRLIRHAYGEGRAYTPLALKSQQLWDDLQEQSELPIFQKTGVLSFGPVDTPFLKEALESAKAHHLQAEKLTEAEMKRRWAGLQFPEEGPYIGCYEPDAGVLFVENCIQTYRDLALQEGADLLTETPVKDVTMRDEQISVQTSKNSYIADDVIICAGAWNRKLLQGVDLMLPLQPKRQVVGWFEANDQLFGSCEGFPGFSAHTPSGIFYGFPSIDGSGVKVGCHDFGQVTEPDEMVREFGVYDEDEDVLSQFLKTWMPEAGGHLKKGLTCLYTMTPDEHFIIDTHPNNNRILIAAGFSGHGFKFASGIGHELTQHILKGKTEMDLSLFKLNRQALTT</sequence>
<dbReference type="Gene3D" id="3.50.50.60">
    <property type="entry name" value="FAD/NAD(P)-binding domain"/>
    <property type="match status" value="1"/>
</dbReference>
<keyword evidence="2" id="KW-0285">Flavoprotein</keyword>
<reference evidence="6" key="1">
    <citation type="submission" date="2020-06" db="EMBL/GenBank/DDBJ databases">
        <title>Insight into the genomes of haloalkaliphilic bacilli from Kenyan soda lakes.</title>
        <authorList>
            <person name="Mwirichia R."/>
            <person name="Villamizar G.C."/>
            <person name="Poehlein A."/>
            <person name="Mugweru J."/>
            <person name="Kipnyargis A."/>
            <person name="Kiplimo D."/>
            <person name="Orwa P."/>
            <person name="Daniel R."/>
        </authorList>
    </citation>
    <scope>NUCLEOTIDE SEQUENCE</scope>
    <source>
        <strain evidence="6">B1096_S55</strain>
    </source>
</reference>
<dbReference type="GO" id="GO:0050660">
    <property type="term" value="F:flavin adenine dinucleotide binding"/>
    <property type="evidence" value="ECO:0007669"/>
    <property type="project" value="InterPro"/>
</dbReference>
<dbReference type="AlphaFoldDB" id="A0A9Q4AYV8"/>
<dbReference type="Gene3D" id="3.30.9.10">
    <property type="entry name" value="D-Amino Acid Oxidase, subunit A, domain 2"/>
    <property type="match status" value="1"/>
</dbReference>
<dbReference type="PANTHER" id="PTHR10961">
    <property type="entry name" value="PEROXISOMAL SARCOSINE OXIDASE"/>
    <property type="match status" value="1"/>
</dbReference>
<dbReference type="Pfam" id="PF01266">
    <property type="entry name" value="DAO"/>
    <property type="match status" value="1"/>
</dbReference>
<evidence type="ECO:0000256" key="4">
    <source>
        <dbReference type="ARBA" id="ARBA00023002"/>
    </source>
</evidence>
<comment type="caution">
    <text evidence="6">The sequence shown here is derived from an EMBL/GenBank/DDBJ whole genome shotgun (WGS) entry which is preliminary data.</text>
</comment>
<dbReference type="GO" id="GO:0008115">
    <property type="term" value="F:sarcosine oxidase activity"/>
    <property type="evidence" value="ECO:0007669"/>
    <property type="project" value="TreeGrafter"/>
</dbReference>
<keyword evidence="7" id="KW-1185">Reference proteome</keyword>
<organism evidence="6 7">
    <name type="scientific">Salipaludibacillus agaradhaerens</name>
    <name type="common">Bacillus agaradhaerens</name>
    <dbReference type="NCBI Taxonomy" id="76935"/>
    <lineage>
        <taxon>Bacteria</taxon>
        <taxon>Bacillati</taxon>
        <taxon>Bacillota</taxon>
        <taxon>Bacilli</taxon>
        <taxon>Bacillales</taxon>
        <taxon>Bacillaceae</taxon>
    </lineage>
</organism>
<dbReference type="Proteomes" id="UP001057753">
    <property type="component" value="Unassembled WGS sequence"/>
</dbReference>
<dbReference type="PANTHER" id="PTHR10961:SF7">
    <property type="entry name" value="FAD DEPENDENT OXIDOREDUCTASE DOMAIN-CONTAINING PROTEIN"/>
    <property type="match status" value="1"/>
</dbReference>
<gene>
    <name evidence="6" type="primary">solA</name>
    <name evidence="6" type="ORF">HXA33_02095</name>
</gene>
<dbReference type="EMBL" id="JABXYM010000001">
    <property type="protein sequence ID" value="MCR6095323.1"/>
    <property type="molecule type" value="Genomic_DNA"/>
</dbReference>
<dbReference type="GO" id="GO:0050131">
    <property type="term" value="F:N-methyl-L-amino-acid oxidase activity"/>
    <property type="evidence" value="ECO:0007669"/>
    <property type="project" value="UniProtKB-EC"/>
</dbReference>
<evidence type="ECO:0000313" key="6">
    <source>
        <dbReference type="EMBL" id="MCR6095323.1"/>
    </source>
</evidence>
<comment type="cofactor">
    <cofactor evidence="1">
        <name>FAD</name>
        <dbReference type="ChEBI" id="CHEBI:57692"/>
    </cofactor>
</comment>
<keyword evidence="3" id="KW-0274">FAD</keyword>
<evidence type="ECO:0000259" key="5">
    <source>
        <dbReference type="Pfam" id="PF01266"/>
    </source>
</evidence>
<dbReference type="GO" id="GO:0005829">
    <property type="term" value="C:cytosol"/>
    <property type="evidence" value="ECO:0007669"/>
    <property type="project" value="TreeGrafter"/>
</dbReference>
<evidence type="ECO:0000256" key="1">
    <source>
        <dbReference type="ARBA" id="ARBA00001974"/>
    </source>
</evidence>
<evidence type="ECO:0000313" key="7">
    <source>
        <dbReference type="Proteomes" id="UP001057753"/>
    </source>
</evidence>
<dbReference type="InterPro" id="IPR045170">
    <property type="entry name" value="MTOX"/>
</dbReference>
<accession>A0A9Q4AYV8</accession>
<name>A0A9Q4AYV8_SALAG</name>
<proteinExistence type="predicted"/>
<dbReference type="RefSeq" id="WP_257820020.1">
    <property type="nucleotide sequence ID" value="NZ_JABXYM010000001.1"/>
</dbReference>
<dbReference type="EC" id="1.5.3.2" evidence="6"/>
<feature type="domain" description="FAD dependent oxidoreductase" evidence="5">
    <location>
        <begin position="5"/>
        <end position="360"/>
    </location>
</feature>